<dbReference type="RefSeq" id="XP_019010075.1">
    <property type="nucleotide sequence ID" value="XM_019157357.1"/>
</dbReference>
<dbReference type="PANTHER" id="PTHR46825">
    <property type="entry name" value="D-ALANYL-D-ALANINE-CARBOXYPEPTIDASE/ENDOPEPTIDASE AMPH"/>
    <property type="match status" value="1"/>
</dbReference>
<keyword evidence="6" id="KW-1185">Reference proteome</keyword>
<protein>
    <recommendedName>
        <fullName evidence="3">Beta-lactamase-related domain-containing protein</fullName>
    </recommendedName>
</protein>
<dbReference type="Proteomes" id="UP000094020">
    <property type="component" value="Chromosome 10"/>
</dbReference>
<reference evidence="4" key="1">
    <citation type="submission" date="2013-07" db="EMBL/GenBank/DDBJ databases">
        <title>The Genome Sequence of Cryptococcus pinus CBS10737.</title>
        <authorList>
            <consortium name="The Broad Institute Genome Sequencing Platform"/>
            <person name="Cuomo C."/>
            <person name="Litvintseva A."/>
            <person name="Chen Y."/>
            <person name="Heitman J."/>
            <person name="Sun S."/>
            <person name="Springer D."/>
            <person name="Dromer F."/>
            <person name="Young S.K."/>
            <person name="Zeng Q."/>
            <person name="Gargeya S."/>
            <person name="Fitzgerald M."/>
            <person name="Abouelleil A."/>
            <person name="Alvarado L."/>
            <person name="Berlin A.M."/>
            <person name="Chapman S.B."/>
            <person name="Dewar J."/>
            <person name="Goldberg J."/>
            <person name="Griggs A."/>
            <person name="Gujja S."/>
            <person name="Hansen M."/>
            <person name="Howarth C."/>
            <person name="Imamovic A."/>
            <person name="Larimer J."/>
            <person name="McCowan C."/>
            <person name="Murphy C."/>
            <person name="Pearson M."/>
            <person name="Priest M."/>
            <person name="Roberts A."/>
            <person name="Saif S."/>
            <person name="Shea T."/>
            <person name="Sykes S."/>
            <person name="Wortman J."/>
            <person name="Nusbaum C."/>
            <person name="Birren B."/>
        </authorList>
    </citation>
    <scope>NUCLEOTIDE SEQUENCE [LARGE SCALE GENOMIC DNA]</scope>
    <source>
        <strain evidence="4">CBS 10737</strain>
    </source>
</reference>
<accession>A0A1B9HZZ8</accession>
<organism evidence="4">
    <name type="scientific">Kwoniella pini CBS 10737</name>
    <dbReference type="NCBI Taxonomy" id="1296096"/>
    <lineage>
        <taxon>Eukaryota</taxon>
        <taxon>Fungi</taxon>
        <taxon>Dikarya</taxon>
        <taxon>Basidiomycota</taxon>
        <taxon>Agaricomycotina</taxon>
        <taxon>Tremellomycetes</taxon>
        <taxon>Tremellales</taxon>
        <taxon>Cryptococcaceae</taxon>
        <taxon>Kwoniella</taxon>
    </lineage>
</organism>
<evidence type="ECO:0000313" key="4">
    <source>
        <dbReference type="EMBL" id="OCF48856.1"/>
    </source>
</evidence>
<feature type="chain" id="PRO_5008628231" description="Beta-lactamase-related domain-containing protein" evidence="2">
    <location>
        <begin position="18"/>
        <end position="601"/>
    </location>
</feature>
<sequence length="601" mass="66985">MISHYIGILLYLSLALASVTPQKPFSTEAQKSSLLSPRLHSRIDKLRAKWGAKGITIGLAAAPNSTLPGFDSNDWVLETLGFGEADKYGNKVDGDTLFAIASNSKVFNALSVALLIHNNTVLPSGEKLEWSTKIKDVLPEWKLQDQYMSDHVDLLDLGSMRSGMPRHDYAHGFLPPSEIVAKMRYLKPSTELRRNLQYNNNHYVALGLLVERVSGLTLPEYVQKHIYDPIGMSTATYNSTQAAKSGHRSDGFMNSVPNLGICKQNLEDSLERMDEKCLGIHGNLNWWTDGDGLEEAGPGGILLSANDMKKWIKELLHPTVLPSSVVKMVTTGHTVYDGQPRFPQYGIQTYGIGQIMYTYRGYEIESHTGSVPGQMSTHVRVPQLGFGFMIVVNQDNFGTFLHSVIQNEILDEVLQVNKEDLVDWEKIIGLKMVESLGNEDRVTKPEHPKYPKGIDIEKLEGHYADKAYGDLNLVKIELPKTESHGDDSADLMSKVSQKMNITGPIYLAEVNKVFNTHIIFTHFDDNLFNWTNVYQKDNYNSKNEVDGKITTVQQIGTAVFTEDGVGMFGGYWGAGSAVKPAEIDQNDIKGSCEVWYCKLKT</sequence>
<dbReference type="Pfam" id="PF00144">
    <property type="entry name" value="Beta-lactamase"/>
    <property type="match status" value="1"/>
</dbReference>
<name>A0A1B9HZZ8_9TREE</name>
<dbReference type="InterPro" id="IPR001466">
    <property type="entry name" value="Beta-lactam-related"/>
</dbReference>
<feature type="domain" description="Beta-lactamase-related" evidence="3">
    <location>
        <begin position="77"/>
        <end position="396"/>
    </location>
</feature>
<reference evidence="4" key="3">
    <citation type="submission" date="2016-07" db="EMBL/GenBank/DDBJ databases">
        <title>Evolution of pathogenesis and genome organization in the Tremellales.</title>
        <authorList>
            <person name="Cuomo C."/>
            <person name="Litvintseva A."/>
            <person name="Heitman J."/>
            <person name="Chen Y."/>
            <person name="Sun S."/>
            <person name="Springer D."/>
            <person name="Dromer F."/>
            <person name="Young S."/>
            <person name="Zeng Q."/>
            <person name="Chapman S."/>
            <person name="Gujja S."/>
            <person name="Saif S."/>
            <person name="Birren B."/>
        </authorList>
    </citation>
    <scope>NUCLEOTIDE SEQUENCE</scope>
    <source>
        <strain evidence="4">CBS 10737</strain>
    </source>
</reference>
<dbReference type="SUPFAM" id="SSF56601">
    <property type="entry name" value="beta-lactamase/transpeptidase-like"/>
    <property type="match status" value="1"/>
</dbReference>
<dbReference type="GeneID" id="30174006"/>
<dbReference type="Gene3D" id="3.40.710.10">
    <property type="entry name" value="DD-peptidase/beta-lactamase superfamily"/>
    <property type="match status" value="1"/>
</dbReference>
<reference evidence="5" key="2">
    <citation type="submission" date="2013-07" db="EMBL/GenBank/DDBJ databases">
        <authorList>
            <consortium name="The Broad Institute Genome Sequencing Platform"/>
            <person name="Cuomo C."/>
            <person name="Litvintseva A."/>
            <person name="Chen Y."/>
            <person name="Heitman J."/>
            <person name="Sun S."/>
            <person name="Springer D."/>
            <person name="Dromer F."/>
            <person name="Young S.K."/>
            <person name="Zeng Q."/>
            <person name="Gargeya S."/>
            <person name="Fitzgerald M."/>
            <person name="Abouelleil A."/>
            <person name="Alvarado L."/>
            <person name="Berlin A.M."/>
            <person name="Chapman S.B."/>
            <person name="Dewar J."/>
            <person name="Goldberg J."/>
            <person name="Griggs A."/>
            <person name="Gujja S."/>
            <person name="Hansen M."/>
            <person name="Howarth C."/>
            <person name="Imamovic A."/>
            <person name="Larimer J."/>
            <person name="McCowan C."/>
            <person name="Murphy C."/>
            <person name="Pearson M."/>
            <person name="Priest M."/>
            <person name="Roberts A."/>
            <person name="Saif S."/>
            <person name="Shea T."/>
            <person name="Sykes S."/>
            <person name="Wortman J."/>
            <person name="Nusbaum C."/>
            <person name="Birren B."/>
        </authorList>
    </citation>
    <scope>NUCLEOTIDE SEQUENCE</scope>
    <source>
        <strain evidence="5">CBS 10737</strain>
    </source>
</reference>
<evidence type="ECO:0000259" key="3">
    <source>
        <dbReference type="Pfam" id="PF00144"/>
    </source>
</evidence>
<evidence type="ECO:0000313" key="6">
    <source>
        <dbReference type="Proteomes" id="UP000094020"/>
    </source>
</evidence>
<feature type="signal peptide" evidence="2">
    <location>
        <begin position="1"/>
        <end position="17"/>
    </location>
</feature>
<reference evidence="5" key="4">
    <citation type="submission" date="2024-02" db="EMBL/GenBank/DDBJ databases">
        <title>Comparative genomics of Cryptococcus and Kwoniella reveals pathogenesis evolution and contrasting modes of karyotype evolution via chromosome fusion or intercentromeric recombination.</title>
        <authorList>
            <person name="Coelho M.A."/>
            <person name="David-Palma M."/>
            <person name="Shea T."/>
            <person name="Bowers K."/>
            <person name="McGinley-Smith S."/>
            <person name="Mohammad A.W."/>
            <person name="Gnirke A."/>
            <person name="Yurkov A.M."/>
            <person name="Nowrousian M."/>
            <person name="Sun S."/>
            <person name="Cuomo C.A."/>
            <person name="Heitman J."/>
        </authorList>
    </citation>
    <scope>NUCLEOTIDE SEQUENCE</scope>
    <source>
        <strain evidence="5">CBS 10737</strain>
    </source>
</reference>
<gene>
    <name evidence="4" type="ORF">I206_05637</name>
    <name evidence="5" type="ORF">I206_106817</name>
</gene>
<comment type="similarity">
    <text evidence="1">Belongs to the peptidase S12 family.</text>
</comment>
<keyword evidence="2" id="KW-0732">Signal</keyword>
<dbReference type="PANTHER" id="PTHR46825:SF15">
    <property type="entry name" value="BETA-LACTAMASE-RELATED DOMAIN-CONTAINING PROTEIN"/>
    <property type="match status" value="1"/>
</dbReference>
<dbReference type="OrthoDB" id="5946976at2759"/>
<dbReference type="EMBL" id="KI894013">
    <property type="protein sequence ID" value="OCF48856.1"/>
    <property type="molecule type" value="Genomic_DNA"/>
</dbReference>
<dbReference type="InterPro" id="IPR050491">
    <property type="entry name" value="AmpC-like"/>
</dbReference>
<dbReference type="AlphaFoldDB" id="A0A1B9HZZ8"/>
<evidence type="ECO:0000256" key="2">
    <source>
        <dbReference type="SAM" id="SignalP"/>
    </source>
</evidence>
<dbReference type="STRING" id="1296096.A0A1B9HZZ8"/>
<proteinExistence type="inferred from homology"/>
<evidence type="ECO:0000256" key="1">
    <source>
        <dbReference type="ARBA" id="ARBA00038215"/>
    </source>
</evidence>
<dbReference type="InterPro" id="IPR012338">
    <property type="entry name" value="Beta-lactam/transpept-like"/>
</dbReference>
<dbReference type="KEGG" id="kpin:30174006"/>
<dbReference type="EMBL" id="CP144528">
    <property type="protein sequence ID" value="WWC72853.1"/>
    <property type="molecule type" value="Genomic_DNA"/>
</dbReference>
<evidence type="ECO:0000313" key="5">
    <source>
        <dbReference type="EMBL" id="WWC72853.1"/>
    </source>
</evidence>